<gene>
    <name evidence="3" type="ORF">H9771_08185</name>
</gene>
<organism evidence="3 4">
    <name type="scientific">Candidatus Faecalibacterium faecipullorum</name>
    <dbReference type="NCBI Taxonomy" id="2838578"/>
    <lineage>
        <taxon>Bacteria</taxon>
        <taxon>Bacillati</taxon>
        <taxon>Bacillota</taxon>
        <taxon>Clostridia</taxon>
        <taxon>Eubacteriales</taxon>
        <taxon>Oscillospiraceae</taxon>
        <taxon>Faecalibacterium</taxon>
    </lineage>
</organism>
<feature type="domain" description="4Fe-4S ferredoxin-type" evidence="2">
    <location>
        <begin position="52"/>
        <end position="81"/>
    </location>
</feature>
<dbReference type="Proteomes" id="UP000824211">
    <property type="component" value="Unassembled WGS sequence"/>
</dbReference>
<evidence type="ECO:0000259" key="2">
    <source>
        <dbReference type="PROSITE" id="PS51379"/>
    </source>
</evidence>
<dbReference type="AlphaFoldDB" id="A0A9D2S8P9"/>
<feature type="domain" description="4Fe-4S ferredoxin-type" evidence="2">
    <location>
        <begin position="283"/>
        <end position="313"/>
    </location>
</feature>
<sequence>MSIFTKVAMNALMNNTHPEIDRKQCWNLRPHREQCTDCKDICPYGDEIFTRPNLVKDWDPCTDCGLCVSVCRTQCITPSAEQVQRDLRLAGADNDAIWVGCEQSARRNDIVRPCVGAVCWEALAYLALHKKLVLDLTPCGECENDRCAALLRAELTRLVEFLGAPLFEARVTLAYQPEDAPYHAKELTRREMFAHVGDSSKSGTRQLLRMLPGLGDDDEDEPAQPFRYALNERVKQLKTATETPFHYGVYLPAFNSSCYGCGRCEKTCRAGAIRIEDLPDGQTRVVVTPWKCSECGMCADSCNHKAIDGMKLRSLTTLGPVSVLRFKKSFCKDCGKPVPPDAADGLCATCRVKARTKKRQEAAAARAKARAAERAAKKAAEAEAAAQAAAAAPEPPAPDTSGMN</sequence>
<proteinExistence type="predicted"/>
<name>A0A9D2S8P9_9FIRM</name>
<dbReference type="Gene3D" id="3.30.70.20">
    <property type="match status" value="2"/>
</dbReference>
<dbReference type="InterPro" id="IPR017896">
    <property type="entry name" value="4Fe4S_Fe-S-bd"/>
</dbReference>
<feature type="compositionally biased region" description="Low complexity" evidence="1">
    <location>
        <begin position="382"/>
        <end position="392"/>
    </location>
</feature>
<feature type="compositionally biased region" description="Basic and acidic residues" evidence="1">
    <location>
        <begin position="370"/>
        <end position="381"/>
    </location>
</feature>
<dbReference type="EMBL" id="DWXX01000147">
    <property type="protein sequence ID" value="HJB59610.1"/>
    <property type="molecule type" value="Genomic_DNA"/>
</dbReference>
<feature type="domain" description="4Fe-4S ferredoxin-type" evidence="2">
    <location>
        <begin position="250"/>
        <end position="278"/>
    </location>
</feature>
<dbReference type="SUPFAM" id="SSF54862">
    <property type="entry name" value="4Fe-4S ferredoxins"/>
    <property type="match status" value="2"/>
</dbReference>
<evidence type="ECO:0000313" key="3">
    <source>
        <dbReference type="EMBL" id="HJB59610.1"/>
    </source>
</evidence>
<dbReference type="Pfam" id="PF00037">
    <property type="entry name" value="Fer4"/>
    <property type="match status" value="1"/>
</dbReference>
<reference evidence="3" key="2">
    <citation type="submission" date="2021-04" db="EMBL/GenBank/DDBJ databases">
        <authorList>
            <person name="Gilroy R."/>
        </authorList>
    </citation>
    <scope>NUCLEOTIDE SEQUENCE</scope>
    <source>
        <strain evidence="3">ChiHjej9B8-13557</strain>
    </source>
</reference>
<evidence type="ECO:0000313" key="4">
    <source>
        <dbReference type="Proteomes" id="UP000824211"/>
    </source>
</evidence>
<protein>
    <submittedName>
        <fullName evidence="3">4Fe-4S dicluster domain-containing protein</fullName>
    </submittedName>
</protein>
<dbReference type="PROSITE" id="PS51379">
    <property type="entry name" value="4FE4S_FER_2"/>
    <property type="match status" value="3"/>
</dbReference>
<feature type="region of interest" description="Disordered" evidence="1">
    <location>
        <begin position="361"/>
        <end position="404"/>
    </location>
</feature>
<evidence type="ECO:0000256" key="1">
    <source>
        <dbReference type="SAM" id="MobiDB-lite"/>
    </source>
</evidence>
<comment type="caution">
    <text evidence="3">The sequence shown here is derived from an EMBL/GenBank/DDBJ whole genome shotgun (WGS) entry which is preliminary data.</text>
</comment>
<reference evidence="3" key="1">
    <citation type="journal article" date="2021" name="PeerJ">
        <title>Extensive microbial diversity within the chicken gut microbiome revealed by metagenomics and culture.</title>
        <authorList>
            <person name="Gilroy R."/>
            <person name="Ravi A."/>
            <person name="Getino M."/>
            <person name="Pursley I."/>
            <person name="Horton D.L."/>
            <person name="Alikhan N.F."/>
            <person name="Baker D."/>
            <person name="Gharbi K."/>
            <person name="Hall N."/>
            <person name="Watson M."/>
            <person name="Adriaenssens E.M."/>
            <person name="Foster-Nyarko E."/>
            <person name="Jarju S."/>
            <person name="Secka A."/>
            <person name="Antonio M."/>
            <person name="Oren A."/>
            <person name="Chaudhuri R.R."/>
            <person name="La Ragione R."/>
            <person name="Hildebrand F."/>
            <person name="Pallen M.J."/>
        </authorList>
    </citation>
    <scope>NUCLEOTIDE SEQUENCE</scope>
    <source>
        <strain evidence="3">ChiHjej9B8-13557</strain>
    </source>
</reference>
<dbReference type="Pfam" id="PF12838">
    <property type="entry name" value="Fer4_7"/>
    <property type="match status" value="1"/>
</dbReference>
<accession>A0A9D2S8P9</accession>